<gene>
    <name evidence="1" type="ORF">AOG27_06215</name>
</gene>
<dbReference type="STRING" id="570156.AOG27_06215"/>
<evidence type="ECO:0000313" key="2">
    <source>
        <dbReference type="Proteomes" id="UP000050378"/>
    </source>
</evidence>
<dbReference type="EMBL" id="LJTC01000003">
    <property type="protein sequence ID" value="KPM84485.1"/>
    <property type="molecule type" value="Genomic_DNA"/>
</dbReference>
<sequence length="112" mass="12822">MFKRIFIFNILLFTSFISACKQDRNQCVYEGLKYECGVLVLSVAKEYVESAELADFSKVNSGYLRAVDPELGRVIIEFDKNIEPTLFKSHIQTLNSLKGVKRVHYLPVSQPD</sequence>
<accession>A0A0P7DX78</accession>
<protein>
    <submittedName>
        <fullName evidence="1">Uncharacterized protein</fullName>
    </submittedName>
</protein>
<dbReference type="RefSeq" id="WP_054552144.1">
    <property type="nucleotide sequence ID" value="NZ_LJTC01000003.1"/>
</dbReference>
<name>A0A0P7DX78_9GAMM</name>
<dbReference type="AlphaFoldDB" id="A0A0P7DX78"/>
<proteinExistence type="predicted"/>
<dbReference type="PROSITE" id="PS51257">
    <property type="entry name" value="PROKAR_LIPOPROTEIN"/>
    <property type="match status" value="1"/>
</dbReference>
<dbReference type="PATRIC" id="fig|570156.3.peg.2232"/>
<dbReference type="Proteomes" id="UP000050378">
    <property type="component" value="Unassembled WGS sequence"/>
</dbReference>
<comment type="caution">
    <text evidence="1">The sequence shown here is derived from an EMBL/GenBank/DDBJ whole genome shotgun (WGS) entry which is preliminary data.</text>
</comment>
<evidence type="ECO:0000313" key="1">
    <source>
        <dbReference type="EMBL" id="KPM84485.1"/>
    </source>
</evidence>
<organism evidence="1 2">
    <name type="scientific">Pseudoalteromonas lipolytica</name>
    <dbReference type="NCBI Taxonomy" id="570156"/>
    <lineage>
        <taxon>Bacteria</taxon>
        <taxon>Pseudomonadati</taxon>
        <taxon>Pseudomonadota</taxon>
        <taxon>Gammaproteobacteria</taxon>
        <taxon>Alteromonadales</taxon>
        <taxon>Pseudoalteromonadaceae</taxon>
        <taxon>Pseudoalteromonas</taxon>
    </lineage>
</organism>
<reference evidence="1 2" key="1">
    <citation type="submission" date="2015-09" db="EMBL/GenBank/DDBJ databases">
        <title>Draft Genome Sequence of Pseudoalteromonas lipolytica UCD-48B.</title>
        <authorList>
            <person name="Krusor M."/>
            <person name="Coil D.A."/>
            <person name="Lang J.M."/>
            <person name="Eisen J.A."/>
            <person name="Alexiev A."/>
        </authorList>
    </citation>
    <scope>NUCLEOTIDE SEQUENCE [LARGE SCALE GENOMIC DNA]</scope>
    <source>
        <strain evidence="1 2">UCD-48B</strain>
    </source>
</reference>